<dbReference type="AlphaFoldDB" id="A0A3B1C060"/>
<evidence type="ECO:0000313" key="1">
    <source>
        <dbReference type="EMBL" id="VAX23946.1"/>
    </source>
</evidence>
<organism evidence="1">
    <name type="scientific">hydrothermal vent metagenome</name>
    <dbReference type="NCBI Taxonomy" id="652676"/>
    <lineage>
        <taxon>unclassified sequences</taxon>
        <taxon>metagenomes</taxon>
        <taxon>ecological metagenomes</taxon>
    </lineage>
</organism>
<reference evidence="1" key="1">
    <citation type="submission" date="2018-06" db="EMBL/GenBank/DDBJ databases">
        <authorList>
            <person name="Zhirakovskaya E."/>
        </authorList>
    </citation>
    <scope>NUCLEOTIDE SEQUENCE</scope>
</reference>
<dbReference type="SUPFAM" id="SSF55073">
    <property type="entry name" value="Nucleotide cyclase"/>
    <property type="match status" value="1"/>
</dbReference>
<protein>
    <recommendedName>
        <fullName evidence="2">Guanylate cyclase domain-containing protein</fullName>
    </recommendedName>
</protein>
<sequence length="352" mass="39344">MSGKPQYQNLLALIQSFETMWAYYSQSDGELYDTECRGIVNSLISAIDDMAEKENSLNDQIEKTTVNKIKYSEIIEKLSGWANNADVAPFKTLGQSRRILFGFFSGLKLFLHVELQIPFTPTITMSATEIEHGERTMRWKGYLPGKLLKSSMEDPDKIVVGAGNARTIVVVGDIRRSQQLLAYTNNPDGFSRFMGRFIQLSRRLIEKNYGFFDKFTGDGFIAYFNENICQELGGDFIECFLDFVSQEQSSVNGLFLEWSQSLTRGLDEPVGLAIGADMGMVDFRDVDNHLISIGGAVVWANRMANEGDVGETIANKPLCEVLGSNPNVSLTPRNGRTKNGMPFEASKMTFCD</sequence>
<dbReference type="EMBL" id="UOGE01000091">
    <property type="protein sequence ID" value="VAX23946.1"/>
    <property type="molecule type" value="Genomic_DNA"/>
</dbReference>
<dbReference type="InterPro" id="IPR029787">
    <property type="entry name" value="Nucleotide_cyclase"/>
</dbReference>
<proteinExistence type="predicted"/>
<evidence type="ECO:0008006" key="2">
    <source>
        <dbReference type="Google" id="ProtNLM"/>
    </source>
</evidence>
<accession>A0A3B1C060</accession>
<gene>
    <name evidence="1" type="ORF">MNBD_NITROSPINAE02-738</name>
</gene>
<dbReference type="Gene3D" id="3.30.70.1230">
    <property type="entry name" value="Nucleotide cyclase"/>
    <property type="match status" value="1"/>
</dbReference>
<name>A0A3B1C060_9ZZZZ</name>